<protein>
    <submittedName>
        <fullName evidence="2">Uncharacterized protein</fullName>
    </submittedName>
</protein>
<dbReference type="AlphaFoldDB" id="A0A6A5KLN7"/>
<sequence length="64" mass="6817">MVLTAETSMNGVHGMLLVYGVVASAGCTTVVLGDRRSRGHEGTRVRGQGVRPLRTGKRDYVLAC</sequence>
<evidence type="ECO:0000313" key="3">
    <source>
        <dbReference type="Proteomes" id="UP000800040"/>
    </source>
</evidence>
<organism evidence="2 3">
    <name type="scientific">Decorospora gaudefroyi</name>
    <dbReference type="NCBI Taxonomy" id="184978"/>
    <lineage>
        <taxon>Eukaryota</taxon>
        <taxon>Fungi</taxon>
        <taxon>Dikarya</taxon>
        <taxon>Ascomycota</taxon>
        <taxon>Pezizomycotina</taxon>
        <taxon>Dothideomycetes</taxon>
        <taxon>Pleosporomycetidae</taxon>
        <taxon>Pleosporales</taxon>
        <taxon>Pleosporineae</taxon>
        <taxon>Pleosporaceae</taxon>
        <taxon>Decorospora</taxon>
    </lineage>
</organism>
<dbReference type="EMBL" id="ML975276">
    <property type="protein sequence ID" value="KAF1836216.1"/>
    <property type="molecule type" value="Genomic_DNA"/>
</dbReference>
<keyword evidence="1" id="KW-0812">Transmembrane</keyword>
<proteinExistence type="predicted"/>
<dbReference type="Proteomes" id="UP000800040">
    <property type="component" value="Unassembled WGS sequence"/>
</dbReference>
<evidence type="ECO:0000256" key="1">
    <source>
        <dbReference type="SAM" id="Phobius"/>
    </source>
</evidence>
<keyword evidence="3" id="KW-1185">Reference proteome</keyword>
<gene>
    <name evidence="2" type="ORF">BDW02DRAFT_567266</name>
</gene>
<keyword evidence="1" id="KW-1133">Transmembrane helix</keyword>
<accession>A0A6A5KLN7</accession>
<name>A0A6A5KLN7_9PLEO</name>
<feature type="transmembrane region" description="Helical" evidence="1">
    <location>
        <begin position="12"/>
        <end position="32"/>
    </location>
</feature>
<keyword evidence="1" id="KW-0472">Membrane</keyword>
<reference evidence="2" key="1">
    <citation type="submission" date="2020-01" db="EMBL/GenBank/DDBJ databases">
        <authorList>
            <consortium name="DOE Joint Genome Institute"/>
            <person name="Haridas S."/>
            <person name="Albert R."/>
            <person name="Binder M."/>
            <person name="Bloem J."/>
            <person name="Labutti K."/>
            <person name="Salamov A."/>
            <person name="Andreopoulos B."/>
            <person name="Baker S.E."/>
            <person name="Barry K."/>
            <person name="Bills G."/>
            <person name="Bluhm B.H."/>
            <person name="Cannon C."/>
            <person name="Castanera R."/>
            <person name="Culley D.E."/>
            <person name="Daum C."/>
            <person name="Ezra D."/>
            <person name="Gonzalez J.B."/>
            <person name="Henrissat B."/>
            <person name="Kuo A."/>
            <person name="Liang C."/>
            <person name="Lipzen A."/>
            <person name="Lutzoni F."/>
            <person name="Magnuson J."/>
            <person name="Mondo S."/>
            <person name="Nolan M."/>
            <person name="Ohm R."/>
            <person name="Pangilinan J."/>
            <person name="Park H.-J."/>
            <person name="Ramirez L."/>
            <person name="Alfaro M."/>
            <person name="Sun H."/>
            <person name="Tritt A."/>
            <person name="Yoshinaga Y."/>
            <person name="Zwiers L.-H."/>
            <person name="Turgeon B.G."/>
            <person name="Goodwin S.B."/>
            <person name="Spatafora J.W."/>
            <person name="Crous P.W."/>
            <person name="Grigoriev I.V."/>
        </authorList>
    </citation>
    <scope>NUCLEOTIDE SEQUENCE</scope>
    <source>
        <strain evidence="2">P77</strain>
    </source>
</reference>
<evidence type="ECO:0000313" key="2">
    <source>
        <dbReference type="EMBL" id="KAF1836216.1"/>
    </source>
</evidence>